<reference evidence="2 3" key="1">
    <citation type="journal article" date="2019" name="Commun. Biol.">
        <title>The bagworm genome reveals a unique fibroin gene that provides high tensile strength.</title>
        <authorList>
            <person name="Kono N."/>
            <person name="Nakamura H."/>
            <person name="Ohtoshi R."/>
            <person name="Tomita M."/>
            <person name="Numata K."/>
            <person name="Arakawa K."/>
        </authorList>
    </citation>
    <scope>NUCLEOTIDE SEQUENCE [LARGE SCALE GENOMIC DNA]</scope>
</reference>
<keyword evidence="3" id="KW-1185">Reference proteome</keyword>
<comment type="caution">
    <text evidence="2">The sequence shown here is derived from an EMBL/GenBank/DDBJ whole genome shotgun (WGS) entry which is preliminary data.</text>
</comment>
<name>A0A4C1YQI7_EUMVA</name>
<evidence type="ECO:0000256" key="1">
    <source>
        <dbReference type="SAM" id="MobiDB-lite"/>
    </source>
</evidence>
<dbReference type="Proteomes" id="UP000299102">
    <property type="component" value="Unassembled WGS sequence"/>
</dbReference>
<evidence type="ECO:0000313" key="3">
    <source>
        <dbReference type="Proteomes" id="UP000299102"/>
    </source>
</evidence>
<feature type="region of interest" description="Disordered" evidence="1">
    <location>
        <begin position="41"/>
        <end position="74"/>
    </location>
</feature>
<dbReference type="EMBL" id="BGZK01001320">
    <property type="protein sequence ID" value="GBP77172.1"/>
    <property type="molecule type" value="Genomic_DNA"/>
</dbReference>
<protein>
    <submittedName>
        <fullName evidence="2">Uncharacterized protein</fullName>
    </submittedName>
</protein>
<organism evidence="2 3">
    <name type="scientific">Eumeta variegata</name>
    <name type="common">Bagworm moth</name>
    <name type="synonym">Eumeta japonica</name>
    <dbReference type="NCBI Taxonomy" id="151549"/>
    <lineage>
        <taxon>Eukaryota</taxon>
        <taxon>Metazoa</taxon>
        <taxon>Ecdysozoa</taxon>
        <taxon>Arthropoda</taxon>
        <taxon>Hexapoda</taxon>
        <taxon>Insecta</taxon>
        <taxon>Pterygota</taxon>
        <taxon>Neoptera</taxon>
        <taxon>Endopterygota</taxon>
        <taxon>Lepidoptera</taxon>
        <taxon>Glossata</taxon>
        <taxon>Ditrysia</taxon>
        <taxon>Tineoidea</taxon>
        <taxon>Psychidae</taxon>
        <taxon>Oiketicinae</taxon>
        <taxon>Eumeta</taxon>
    </lineage>
</organism>
<dbReference type="AlphaFoldDB" id="A0A4C1YQI7"/>
<gene>
    <name evidence="2" type="ORF">EVAR_49380_1</name>
</gene>
<evidence type="ECO:0000313" key="2">
    <source>
        <dbReference type="EMBL" id="GBP77172.1"/>
    </source>
</evidence>
<sequence length="103" mass="11917">MENVCNYEIKIFVYVAYVYAVVSDRIRRSCTGVVLECSQWSTTDCHEQSQRRADRSSGQRAARDPESDRFDSLTTPEYGVFDMRKVITLTCGSTNIFNRWTMP</sequence>
<proteinExistence type="predicted"/>
<accession>A0A4C1YQI7</accession>
<feature type="compositionally biased region" description="Basic and acidic residues" evidence="1">
    <location>
        <begin position="44"/>
        <end position="71"/>
    </location>
</feature>